<dbReference type="GO" id="GO:0015948">
    <property type="term" value="P:methanogenesis"/>
    <property type="evidence" value="ECO:0007669"/>
    <property type="project" value="InterPro"/>
</dbReference>
<comment type="caution">
    <text evidence="4">The sequence shown here is derived from an EMBL/GenBank/DDBJ whole genome shotgun (WGS) entry which is preliminary data.</text>
</comment>
<accession>X1CNM3</accession>
<reference evidence="4" key="1">
    <citation type="journal article" date="2014" name="Front. Microbiol.">
        <title>High frequency of phylogenetically diverse reductive dehalogenase-homologous genes in deep subseafloor sedimentary metagenomes.</title>
        <authorList>
            <person name="Kawai M."/>
            <person name="Futagami T."/>
            <person name="Toyoda A."/>
            <person name="Takaki Y."/>
            <person name="Nishi S."/>
            <person name="Hori S."/>
            <person name="Arai W."/>
            <person name="Tsubouchi T."/>
            <person name="Morono Y."/>
            <person name="Uchiyama I."/>
            <person name="Ito T."/>
            <person name="Fujiyama A."/>
            <person name="Inagaki F."/>
            <person name="Takami H."/>
        </authorList>
    </citation>
    <scope>NUCLEOTIDE SEQUENCE</scope>
    <source>
        <strain evidence="4">Expedition CK06-06</strain>
    </source>
</reference>
<dbReference type="Pfam" id="PF06253">
    <property type="entry name" value="MTTB"/>
    <property type="match status" value="1"/>
</dbReference>
<dbReference type="GO" id="GO:0032259">
    <property type="term" value="P:methylation"/>
    <property type="evidence" value="ECO:0007669"/>
    <property type="project" value="UniProtKB-KW"/>
</dbReference>
<evidence type="ECO:0000256" key="1">
    <source>
        <dbReference type="ARBA" id="ARBA00007137"/>
    </source>
</evidence>
<feature type="non-terminal residue" evidence="4">
    <location>
        <position position="293"/>
    </location>
</feature>
<keyword evidence="2" id="KW-0489">Methyltransferase</keyword>
<evidence type="ECO:0000256" key="2">
    <source>
        <dbReference type="ARBA" id="ARBA00022603"/>
    </source>
</evidence>
<dbReference type="InterPro" id="IPR038601">
    <property type="entry name" value="MttB-like_sf"/>
</dbReference>
<organism evidence="4">
    <name type="scientific">marine sediment metagenome</name>
    <dbReference type="NCBI Taxonomy" id="412755"/>
    <lineage>
        <taxon>unclassified sequences</taxon>
        <taxon>metagenomes</taxon>
        <taxon>ecological metagenomes</taxon>
    </lineage>
</organism>
<evidence type="ECO:0000313" key="4">
    <source>
        <dbReference type="EMBL" id="GAG97748.1"/>
    </source>
</evidence>
<dbReference type="GO" id="GO:0008168">
    <property type="term" value="F:methyltransferase activity"/>
    <property type="evidence" value="ECO:0007669"/>
    <property type="project" value="UniProtKB-KW"/>
</dbReference>
<dbReference type="InterPro" id="IPR010426">
    <property type="entry name" value="MTTB_MeTrfase"/>
</dbReference>
<keyword evidence="3" id="KW-0808">Transferase</keyword>
<evidence type="ECO:0000256" key="3">
    <source>
        <dbReference type="ARBA" id="ARBA00022679"/>
    </source>
</evidence>
<name>X1CNM3_9ZZZZ</name>
<dbReference type="AlphaFoldDB" id="X1CNM3"/>
<protein>
    <submittedName>
        <fullName evidence="4">Uncharacterized protein</fullName>
    </submittedName>
</protein>
<dbReference type="EMBL" id="BART01019911">
    <property type="protein sequence ID" value="GAG97748.1"/>
    <property type="molecule type" value="Genomic_DNA"/>
</dbReference>
<dbReference type="Gene3D" id="3.20.20.480">
    <property type="entry name" value="Trimethylamine methyltransferase-like"/>
    <property type="match status" value="1"/>
</dbReference>
<sequence length="293" mass="32609">VGFKISSKALLDKLANKGLEINKKEGYIKIDEKQLNQTISKIKLFNNNKPNYSVSPNGTNQDKLNSKKNILGVIGGGCIEFFDYEMGKCREPLAKDLINTCRLCEGLDEIKYVGKALTVNYDIDMNKLDENLKSLYSTSLLCKFTSKPGTSDSNSVNDLEYQIQMGSILYDSLDNFRKNPCLYEAIVVASPLGIDRIQSDMLLKLIEYKLPVPILSAPICGIQAPPSIIGSLVLISCEILGLATIIRIIDDEIPIMPSSIIGQFDMANMTVSYGGPEILLQKLLLKQFWNDFY</sequence>
<gene>
    <name evidence="4" type="ORF">S01H4_37119</name>
</gene>
<feature type="non-terminal residue" evidence="4">
    <location>
        <position position="1"/>
    </location>
</feature>
<proteinExistence type="inferred from homology"/>
<comment type="similarity">
    <text evidence="1">Belongs to the trimethylamine methyltransferase family.</text>
</comment>